<sequence>MNRTRKTILWLALVLAVLLAGGAALAWGAPRDQWDYRRASRAGLPAVTYTGDWSAPSTLKLYLELYVQRLSDGDADGLTDLSWHRRWFARHAEAAAARRVIGTYGKGAAGPVSIDLTPEDPYDVRGGTIHFRRTGQQETFTVFKRNGLWLFVIGSS</sequence>
<keyword evidence="3" id="KW-1185">Reference proteome</keyword>
<evidence type="ECO:0008006" key="4">
    <source>
        <dbReference type="Google" id="ProtNLM"/>
    </source>
</evidence>
<evidence type="ECO:0000256" key="1">
    <source>
        <dbReference type="SAM" id="SignalP"/>
    </source>
</evidence>
<protein>
    <recommendedName>
        <fullName evidence="4">DUF4878 domain-containing protein</fullName>
    </recommendedName>
</protein>
<dbReference type="OrthoDB" id="4198733at2"/>
<feature type="chain" id="PRO_5012556778" description="DUF4878 domain-containing protein" evidence="1">
    <location>
        <begin position="27"/>
        <end position="156"/>
    </location>
</feature>
<proteinExistence type="predicted"/>
<reference evidence="2 3" key="1">
    <citation type="submission" date="2016-07" db="EMBL/GenBank/DDBJ databases">
        <title>Draft genome of Streptomyces diastatochromogenes.</title>
        <authorList>
            <person name="Podduturi R."/>
            <person name="Lukassen M.B."/>
            <person name="Clausen N."/>
            <person name="Nielsen J.L."/>
            <person name="Jorgensen N.O."/>
        </authorList>
    </citation>
    <scope>NUCLEOTIDE SEQUENCE [LARGE SCALE GENOMIC DNA]</scope>
    <source>
        <strain evidence="2 3">DSM 40608</strain>
    </source>
</reference>
<name>A0A233SND7_STRDA</name>
<keyword evidence="1" id="KW-0732">Signal</keyword>
<comment type="caution">
    <text evidence="2">The sequence shown here is derived from an EMBL/GenBank/DDBJ whole genome shotgun (WGS) entry which is preliminary data.</text>
</comment>
<dbReference type="AlphaFoldDB" id="A0A233SND7"/>
<organism evidence="2 3">
    <name type="scientific">Streptomyces diastatochromogenes</name>
    <dbReference type="NCBI Taxonomy" id="42236"/>
    <lineage>
        <taxon>Bacteria</taxon>
        <taxon>Bacillati</taxon>
        <taxon>Actinomycetota</taxon>
        <taxon>Actinomycetes</taxon>
        <taxon>Kitasatosporales</taxon>
        <taxon>Streptomycetaceae</taxon>
        <taxon>Streptomyces</taxon>
    </lineage>
</organism>
<evidence type="ECO:0000313" key="3">
    <source>
        <dbReference type="Proteomes" id="UP000215483"/>
    </source>
</evidence>
<dbReference type="EMBL" id="MCGQ01000009">
    <property type="protein sequence ID" value="OXY97152.1"/>
    <property type="molecule type" value="Genomic_DNA"/>
</dbReference>
<feature type="signal peptide" evidence="1">
    <location>
        <begin position="1"/>
        <end position="26"/>
    </location>
</feature>
<evidence type="ECO:0000313" key="2">
    <source>
        <dbReference type="EMBL" id="OXY97152.1"/>
    </source>
</evidence>
<dbReference type="Proteomes" id="UP000215483">
    <property type="component" value="Unassembled WGS sequence"/>
</dbReference>
<accession>A0A233SND7</accession>
<gene>
    <name evidence="2" type="ORF">BEK98_09465</name>
</gene>
<dbReference type="RefSeq" id="WP_094216014.1">
    <property type="nucleotide sequence ID" value="NZ_MCGQ01000009.1"/>
</dbReference>